<evidence type="ECO:0000313" key="3">
    <source>
        <dbReference type="Proteomes" id="UP000026915"/>
    </source>
</evidence>
<sequence>MYNRISCPLIAKATKISNQNRTFQLSKSATKTAPFSLQNQQLKPQKLATKAAPSFLLQNLQQNRPPQLSFFNLHFLHFFSLTVRLSLLSFFFPLSRLLLSSFFPLFFCFSFILPHN</sequence>
<feature type="transmembrane region" description="Helical" evidence="1">
    <location>
        <begin position="70"/>
        <end position="91"/>
    </location>
</feature>
<proteinExistence type="predicted"/>
<keyword evidence="3" id="KW-1185">Reference proteome</keyword>
<gene>
    <name evidence="2" type="ORF">TCM_003585</name>
</gene>
<dbReference type="Gramene" id="EOX94182">
    <property type="protein sequence ID" value="EOX94182"/>
    <property type="gene ID" value="TCM_003585"/>
</dbReference>
<feature type="transmembrane region" description="Helical" evidence="1">
    <location>
        <begin position="97"/>
        <end position="114"/>
    </location>
</feature>
<keyword evidence="1" id="KW-0812">Transmembrane</keyword>
<evidence type="ECO:0008006" key="4">
    <source>
        <dbReference type="Google" id="ProtNLM"/>
    </source>
</evidence>
<dbReference type="Proteomes" id="UP000026915">
    <property type="component" value="Chromosome 1"/>
</dbReference>
<evidence type="ECO:0000313" key="2">
    <source>
        <dbReference type="EMBL" id="EOX94182.1"/>
    </source>
</evidence>
<accession>A0A061DP69</accession>
<protein>
    <recommendedName>
        <fullName evidence="4">Transmembrane protein</fullName>
    </recommendedName>
</protein>
<keyword evidence="1" id="KW-0472">Membrane</keyword>
<dbReference type="EMBL" id="CM001879">
    <property type="protein sequence ID" value="EOX94182.1"/>
    <property type="molecule type" value="Genomic_DNA"/>
</dbReference>
<dbReference type="HOGENOM" id="CLU_2101328_0_0_1"/>
<evidence type="ECO:0000256" key="1">
    <source>
        <dbReference type="SAM" id="Phobius"/>
    </source>
</evidence>
<name>A0A061DP69_THECC</name>
<reference evidence="2 3" key="1">
    <citation type="journal article" date="2013" name="Genome Biol.">
        <title>The genome sequence of the most widely cultivated cacao type and its use to identify candidate genes regulating pod color.</title>
        <authorList>
            <person name="Motamayor J.C."/>
            <person name="Mockaitis K."/>
            <person name="Schmutz J."/>
            <person name="Haiminen N."/>
            <person name="Iii D.L."/>
            <person name="Cornejo O."/>
            <person name="Findley S.D."/>
            <person name="Zheng P."/>
            <person name="Utro F."/>
            <person name="Royaert S."/>
            <person name="Saski C."/>
            <person name="Jenkins J."/>
            <person name="Podicheti R."/>
            <person name="Zhao M."/>
            <person name="Scheffler B.E."/>
            <person name="Stack J.C."/>
            <person name="Feltus F.A."/>
            <person name="Mustiga G.M."/>
            <person name="Amores F."/>
            <person name="Phillips W."/>
            <person name="Marelli J.P."/>
            <person name="May G.D."/>
            <person name="Shapiro H."/>
            <person name="Ma J."/>
            <person name="Bustamante C.D."/>
            <person name="Schnell R.J."/>
            <person name="Main D."/>
            <person name="Gilbert D."/>
            <person name="Parida L."/>
            <person name="Kuhn D.N."/>
        </authorList>
    </citation>
    <scope>NUCLEOTIDE SEQUENCE [LARGE SCALE GENOMIC DNA]</scope>
    <source>
        <strain evidence="3">cv. Matina 1-6</strain>
    </source>
</reference>
<keyword evidence="1" id="KW-1133">Transmembrane helix</keyword>
<dbReference type="AlphaFoldDB" id="A0A061DP69"/>
<organism evidence="2 3">
    <name type="scientific">Theobroma cacao</name>
    <name type="common">Cacao</name>
    <name type="synonym">Cocoa</name>
    <dbReference type="NCBI Taxonomy" id="3641"/>
    <lineage>
        <taxon>Eukaryota</taxon>
        <taxon>Viridiplantae</taxon>
        <taxon>Streptophyta</taxon>
        <taxon>Embryophyta</taxon>
        <taxon>Tracheophyta</taxon>
        <taxon>Spermatophyta</taxon>
        <taxon>Magnoliopsida</taxon>
        <taxon>eudicotyledons</taxon>
        <taxon>Gunneridae</taxon>
        <taxon>Pentapetalae</taxon>
        <taxon>rosids</taxon>
        <taxon>malvids</taxon>
        <taxon>Malvales</taxon>
        <taxon>Malvaceae</taxon>
        <taxon>Byttnerioideae</taxon>
        <taxon>Theobroma</taxon>
    </lineage>
</organism>
<dbReference type="InParanoid" id="A0A061DP69"/>